<keyword evidence="1" id="KW-1015">Disulfide bond</keyword>
<evidence type="ECO:0000259" key="4">
    <source>
        <dbReference type="PROSITE" id="PS50923"/>
    </source>
</evidence>
<dbReference type="InterPro" id="IPR035976">
    <property type="entry name" value="Sushi/SCR/CCP_sf"/>
</dbReference>
<sequence length="86" mass="9240">MRTVVIFSIFIIVFADKAEGSCDPLPDDSQARIMYHMKNKIVVRPKEQLDDGAVAKLRCHPGAEASGQSTVTCVSGKWDGALGSCA</sequence>
<name>A0A3P6QSP3_CYLGO</name>
<keyword evidence="2" id="KW-0768">Sushi</keyword>
<reference evidence="5 6" key="1">
    <citation type="submission" date="2018-11" db="EMBL/GenBank/DDBJ databases">
        <authorList>
            <consortium name="Pathogen Informatics"/>
        </authorList>
    </citation>
    <scope>NUCLEOTIDE SEQUENCE [LARGE SCALE GENOMIC DNA]</scope>
</reference>
<feature type="chain" id="PRO_5017976545" description="Sushi domain-containing protein" evidence="3">
    <location>
        <begin position="21"/>
        <end position="86"/>
    </location>
</feature>
<gene>
    <name evidence="5" type="ORF">CGOC_LOCUS582</name>
</gene>
<dbReference type="Gene3D" id="2.10.70.10">
    <property type="entry name" value="Complement Module, domain 1"/>
    <property type="match status" value="1"/>
</dbReference>
<proteinExistence type="predicted"/>
<evidence type="ECO:0000313" key="6">
    <source>
        <dbReference type="Proteomes" id="UP000271889"/>
    </source>
</evidence>
<dbReference type="InterPro" id="IPR000436">
    <property type="entry name" value="Sushi_SCR_CCP_dom"/>
</dbReference>
<dbReference type="OrthoDB" id="5873237at2759"/>
<keyword evidence="6" id="KW-1185">Reference proteome</keyword>
<feature type="domain" description="Sushi" evidence="4">
    <location>
        <begin position="20"/>
        <end position="86"/>
    </location>
</feature>
<protein>
    <recommendedName>
        <fullName evidence="4">Sushi domain-containing protein</fullName>
    </recommendedName>
</protein>
<dbReference type="PROSITE" id="PS50923">
    <property type="entry name" value="SUSHI"/>
    <property type="match status" value="1"/>
</dbReference>
<accession>A0A3P6QSP3</accession>
<evidence type="ECO:0000256" key="1">
    <source>
        <dbReference type="ARBA" id="ARBA00023157"/>
    </source>
</evidence>
<dbReference type="SMART" id="SM00032">
    <property type="entry name" value="CCP"/>
    <property type="match status" value="1"/>
</dbReference>
<feature type="signal peptide" evidence="3">
    <location>
        <begin position="1"/>
        <end position="20"/>
    </location>
</feature>
<dbReference type="EMBL" id="UYRV01000870">
    <property type="protein sequence ID" value="VDK45723.1"/>
    <property type="molecule type" value="Genomic_DNA"/>
</dbReference>
<dbReference type="CDD" id="cd00033">
    <property type="entry name" value="CCP"/>
    <property type="match status" value="1"/>
</dbReference>
<dbReference type="AlphaFoldDB" id="A0A3P6QSP3"/>
<evidence type="ECO:0000256" key="3">
    <source>
        <dbReference type="SAM" id="SignalP"/>
    </source>
</evidence>
<keyword evidence="3" id="KW-0732">Signal</keyword>
<organism evidence="5 6">
    <name type="scientific">Cylicostephanus goldi</name>
    <name type="common">Nematode worm</name>
    <dbReference type="NCBI Taxonomy" id="71465"/>
    <lineage>
        <taxon>Eukaryota</taxon>
        <taxon>Metazoa</taxon>
        <taxon>Ecdysozoa</taxon>
        <taxon>Nematoda</taxon>
        <taxon>Chromadorea</taxon>
        <taxon>Rhabditida</taxon>
        <taxon>Rhabditina</taxon>
        <taxon>Rhabditomorpha</taxon>
        <taxon>Strongyloidea</taxon>
        <taxon>Strongylidae</taxon>
        <taxon>Cylicostephanus</taxon>
    </lineage>
</organism>
<comment type="caution">
    <text evidence="2">Lacks conserved residue(s) required for the propagation of feature annotation.</text>
</comment>
<dbReference type="SUPFAM" id="SSF57535">
    <property type="entry name" value="Complement control module/SCR domain"/>
    <property type="match status" value="1"/>
</dbReference>
<evidence type="ECO:0000313" key="5">
    <source>
        <dbReference type="EMBL" id="VDK45723.1"/>
    </source>
</evidence>
<dbReference type="Proteomes" id="UP000271889">
    <property type="component" value="Unassembled WGS sequence"/>
</dbReference>
<evidence type="ECO:0000256" key="2">
    <source>
        <dbReference type="PROSITE-ProRule" id="PRU00302"/>
    </source>
</evidence>
<dbReference type="Pfam" id="PF00084">
    <property type="entry name" value="Sushi"/>
    <property type="match status" value="1"/>
</dbReference>